<evidence type="ECO:0000256" key="4">
    <source>
        <dbReference type="ARBA" id="ARBA00022844"/>
    </source>
</evidence>
<keyword evidence="2" id="KW-1048">Host nucleus</keyword>
<dbReference type="RefSeq" id="YP_009505405.1">
    <property type="nucleotide sequence ID" value="NC_038265.1"/>
</dbReference>
<evidence type="ECO:0000313" key="7">
    <source>
        <dbReference type="EMBL" id="AAO12372.1"/>
    </source>
</evidence>
<keyword evidence="3" id="KW-1188">Viral release from host cell</keyword>
<reference evidence="7 8" key="1">
    <citation type="journal article" date="2003" name="Virology">
        <title>A novel porcine gammaherpesvirus.</title>
        <authorList>
            <person name="Chmielewicz B."/>
            <person name="Goltz M."/>
            <person name="Franz T."/>
            <person name="Bauer C."/>
            <person name="Brema S."/>
            <person name="Ellerbrok H."/>
            <person name="Beckmann S."/>
            <person name="Rziha H.J."/>
            <person name="Lahrmann K.H."/>
            <person name="Romero C."/>
            <person name="Ehlers B."/>
        </authorList>
    </citation>
    <scope>NUCLEOTIDE SEQUENCE [LARGE SCALE GENOMIC DNA]</scope>
    <source>
        <strain evidence="7">568</strain>
    </source>
</reference>
<dbReference type="Pfam" id="PF04559">
    <property type="entry name" value="Herpes_UL17"/>
    <property type="match status" value="1"/>
</dbReference>
<keyword evidence="8" id="KW-1185">Reference proteome</keyword>
<dbReference type="KEGG" id="vg:37616227"/>
<dbReference type="EMBL" id="AY170317">
    <property type="protein sequence ID" value="AAO12372.1"/>
    <property type="molecule type" value="Genomic_DNA"/>
</dbReference>
<evidence type="ECO:0000256" key="2">
    <source>
        <dbReference type="ARBA" id="ARBA00022562"/>
    </source>
</evidence>
<sequence length="453" mass="52164">MDVHINNWRYKRAYCDLIIHAVIPEDIFSPYEWTLNSNVFQVKFQTIFYQTQSTSRWVKMWARRLNHEYRLGTLSKGVSTSFPIFLEDNIWHPFNILVLKITNSAGDSTFIKFFYLTIVSGYLHASRSPELSVEVPTQSHKEDVFHDILSETREASFRHDPKSVLNNLLEIKETHRPMSHQALENSIDLRGRMIKVKERNKDHCKNANTVTNVPALQFSNVFTDESLVSITVLHCFTGNRIWICAYEKCKQALVSQLDMLSENELNTIDPLLIVKAEADYFYKLAWSFIASVERECEHVGYNLAQNIPLFIEKSSHVLNDISAHFYEACVTIISLYNENSGLIKAALARLSHQEGYWLDVIGLWERHRSHWGIRLNLKPGKTAAKDINIESIICRIMGHEDLVESLITCAGFVGLLYTSSLVSWLILPGGFAIKGYFDLSDHDMQYLVDRYGS</sequence>
<keyword evidence="4" id="KW-0946">Virion</keyword>
<evidence type="ECO:0000256" key="6">
    <source>
        <dbReference type="ARBA" id="ARBA00023219"/>
    </source>
</evidence>
<keyword evidence="5" id="KW-0426">Late protein</keyword>
<accession>Q8B3W1</accession>
<protein>
    <submittedName>
        <fullName evidence="7">Viral DNA cleavage/packaging protein</fullName>
    </submittedName>
</protein>
<dbReference type="GO" id="GO:0051276">
    <property type="term" value="P:chromosome organization"/>
    <property type="evidence" value="ECO:0007669"/>
    <property type="project" value="InterPro"/>
</dbReference>
<evidence type="ECO:0000256" key="3">
    <source>
        <dbReference type="ARBA" id="ARBA00022612"/>
    </source>
</evidence>
<proteinExistence type="predicted"/>
<organism evidence="7 8">
    <name type="scientific">Suid gammaherpesvirus 4</name>
    <dbReference type="NCBI Taxonomy" id="1960250"/>
    <lineage>
        <taxon>Viruses</taxon>
        <taxon>Duplodnaviria</taxon>
        <taxon>Heunggongvirae</taxon>
        <taxon>Peploviricota</taxon>
        <taxon>Herviviricetes</taxon>
        <taxon>Herpesvirales</taxon>
        <taxon>Orthoherpesviridae</taxon>
        <taxon>Gammaherpesvirinae</taxon>
        <taxon>Macavirus</taxon>
        <taxon>Macavirus suidgamma4</taxon>
    </lineage>
</organism>
<dbReference type="OrthoDB" id="10123at10239"/>
<dbReference type="InterPro" id="IPR007640">
    <property type="entry name" value="UL17-like"/>
</dbReference>
<keyword evidence="1" id="KW-0167">Capsid protein</keyword>
<dbReference type="GeneID" id="37616227"/>
<evidence type="ECO:0000256" key="1">
    <source>
        <dbReference type="ARBA" id="ARBA00022561"/>
    </source>
</evidence>
<evidence type="ECO:0000256" key="5">
    <source>
        <dbReference type="ARBA" id="ARBA00022921"/>
    </source>
</evidence>
<evidence type="ECO:0000313" key="8">
    <source>
        <dbReference type="Proteomes" id="UP000242182"/>
    </source>
</evidence>
<keyword evidence="6" id="KW-0231">Viral genome packaging</keyword>
<name>Q8B3W1_9GAMA</name>
<dbReference type="Proteomes" id="UP000242182">
    <property type="component" value="Segment"/>
</dbReference>
<dbReference type="GO" id="GO:0019028">
    <property type="term" value="C:viral capsid"/>
    <property type="evidence" value="ECO:0007669"/>
    <property type="project" value="UniProtKB-KW"/>
</dbReference>